<dbReference type="AlphaFoldDB" id="A2Z021"/>
<accession>A2Z021</accession>
<proteinExistence type="predicted"/>
<evidence type="ECO:0000313" key="2">
    <source>
        <dbReference type="Proteomes" id="UP000007015"/>
    </source>
</evidence>
<dbReference type="HOGENOM" id="CLU_2726703_0_0_1"/>
<reference evidence="1 2" key="1">
    <citation type="journal article" date="2005" name="PLoS Biol.">
        <title>The genomes of Oryza sativa: a history of duplications.</title>
        <authorList>
            <person name="Yu J."/>
            <person name="Wang J."/>
            <person name="Lin W."/>
            <person name="Li S."/>
            <person name="Li H."/>
            <person name="Zhou J."/>
            <person name="Ni P."/>
            <person name="Dong W."/>
            <person name="Hu S."/>
            <person name="Zeng C."/>
            <person name="Zhang J."/>
            <person name="Zhang Y."/>
            <person name="Li R."/>
            <person name="Xu Z."/>
            <person name="Li S."/>
            <person name="Li X."/>
            <person name="Zheng H."/>
            <person name="Cong L."/>
            <person name="Lin L."/>
            <person name="Yin J."/>
            <person name="Geng J."/>
            <person name="Li G."/>
            <person name="Shi J."/>
            <person name="Liu J."/>
            <person name="Lv H."/>
            <person name="Li J."/>
            <person name="Wang J."/>
            <person name="Deng Y."/>
            <person name="Ran L."/>
            <person name="Shi X."/>
            <person name="Wang X."/>
            <person name="Wu Q."/>
            <person name="Li C."/>
            <person name="Ren X."/>
            <person name="Wang J."/>
            <person name="Wang X."/>
            <person name="Li D."/>
            <person name="Liu D."/>
            <person name="Zhang X."/>
            <person name="Ji Z."/>
            <person name="Zhao W."/>
            <person name="Sun Y."/>
            <person name="Zhang Z."/>
            <person name="Bao J."/>
            <person name="Han Y."/>
            <person name="Dong L."/>
            <person name="Ji J."/>
            <person name="Chen P."/>
            <person name="Wu S."/>
            <person name="Liu J."/>
            <person name="Xiao Y."/>
            <person name="Bu D."/>
            <person name="Tan J."/>
            <person name="Yang L."/>
            <person name="Ye C."/>
            <person name="Zhang J."/>
            <person name="Xu J."/>
            <person name="Zhou Y."/>
            <person name="Yu Y."/>
            <person name="Zhang B."/>
            <person name="Zhuang S."/>
            <person name="Wei H."/>
            <person name="Liu B."/>
            <person name="Lei M."/>
            <person name="Yu H."/>
            <person name="Li Y."/>
            <person name="Xu H."/>
            <person name="Wei S."/>
            <person name="He X."/>
            <person name="Fang L."/>
            <person name="Zhang Z."/>
            <person name="Zhang Y."/>
            <person name="Huang X."/>
            <person name="Su Z."/>
            <person name="Tong W."/>
            <person name="Li J."/>
            <person name="Tong Z."/>
            <person name="Li S."/>
            <person name="Ye J."/>
            <person name="Wang L."/>
            <person name="Fang L."/>
            <person name="Lei T."/>
            <person name="Chen C."/>
            <person name="Chen H."/>
            <person name="Xu Z."/>
            <person name="Li H."/>
            <person name="Huang H."/>
            <person name="Zhang F."/>
            <person name="Xu H."/>
            <person name="Li N."/>
            <person name="Zhao C."/>
            <person name="Li S."/>
            <person name="Dong L."/>
            <person name="Huang Y."/>
            <person name="Li L."/>
            <person name="Xi Y."/>
            <person name="Qi Q."/>
            <person name="Li W."/>
            <person name="Zhang B."/>
            <person name="Hu W."/>
            <person name="Zhang Y."/>
            <person name="Tian X."/>
            <person name="Jiao Y."/>
            <person name="Liang X."/>
            <person name="Jin J."/>
            <person name="Gao L."/>
            <person name="Zheng W."/>
            <person name="Hao B."/>
            <person name="Liu S."/>
            <person name="Wang W."/>
            <person name="Yuan L."/>
            <person name="Cao M."/>
            <person name="McDermott J."/>
            <person name="Samudrala R."/>
            <person name="Wang J."/>
            <person name="Wong G.K."/>
            <person name="Yang H."/>
        </authorList>
    </citation>
    <scope>NUCLEOTIDE SEQUENCE [LARGE SCALE GENOMIC DNA]</scope>
    <source>
        <strain evidence="2">cv. 93-11</strain>
    </source>
</reference>
<protein>
    <submittedName>
        <fullName evidence="1">Uncharacterized protein</fullName>
    </submittedName>
</protein>
<organism evidence="1 2">
    <name type="scientific">Oryza sativa subsp. indica</name>
    <name type="common">Rice</name>
    <dbReference type="NCBI Taxonomy" id="39946"/>
    <lineage>
        <taxon>Eukaryota</taxon>
        <taxon>Viridiplantae</taxon>
        <taxon>Streptophyta</taxon>
        <taxon>Embryophyta</taxon>
        <taxon>Tracheophyta</taxon>
        <taxon>Spermatophyta</taxon>
        <taxon>Magnoliopsida</taxon>
        <taxon>Liliopsida</taxon>
        <taxon>Poales</taxon>
        <taxon>Poaceae</taxon>
        <taxon>BOP clade</taxon>
        <taxon>Oryzoideae</taxon>
        <taxon>Oryzeae</taxon>
        <taxon>Oryzinae</taxon>
        <taxon>Oryza</taxon>
        <taxon>Oryza sativa</taxon>
    </lineage>
</organism>
<keyword evidence="2" id="KW-1185">Reference proteome</keyword>
<dbReference type="Gramene" id="BGIOSGA029956-TA">
    <property type="protein sequence ID" value="BGIOSGA029956-PA"/>
    <property type="gene ID" value="BGIOSGA029956"/>
</dbReference>
<dbReference type="EMBL" id="CM000134">
    <property type="protein sequence ID" value="EAZ08682.1"/>
    <property type="molecule type" value="Genomic_DNA"/>
</dbReference>
<dbReference type="Proteomes" id="UP000007015">
    <property type="component" value="Chromosome 9"/>
</dbReference>
<evidence type="ECO:0000313" key="1">
    <source>
        <dbReference type="EMBL" id="EAZ08682.1"/>
    </source>
</evidence>
<gene>
    <name evidence="1" type="ORF">OsI_30949</name>
</gene>
<name>A2Z021_ORYSI</name>
<sequence length="72" mass="8159">MATNQALLALHGNSWAMVVVAGEDSSWLRWLAGAHRHSLGLEARRKTMTPMQMRWYRLPFDSSDDDDVVSSQ</sequence>